<dbReference type="PANTHER" id="PTHR43630">
    <property type="entry name" value="POLY-BETA-1,6-N-ACETYL-D-GLUCOSAMINE SYNTHASE"/>
    <property type="match status" value="1"/>
</dbReference>
<evidence type="ECO:0000313" key="3">
    <source>
        <dbReference type="EMBL" id="GAA4296553.1"/>
    </source>
</evidence>
<gene>
    <name evidence="3" type="ORF">GCM10023183_03530</name>
</gene>
<proteinExistence type="inferred from homology"/>
<evidence type="ECO:0000313" key="4">
    <source>
        <dbReference type="Proteomes" id="UP001501844"/>
    </source>
</evidence>
<feature type="domain" description="Glycosyltransferase 2-like" evidence="2">
    <location>
        <begin position="7"/>
        <end position="92"/>
    </location>
</feature>
<comment type="caution">
    <text evidence="3">The sequence shown here is derived from an EMBL/GenBank/DDBJ whole genome shotgun (WGS) entry which is preliminary data.</text>
</comment>
<protein>
    <submittedName>
        <fullName evidence="3">Glycosyltransferase family 2 protein</fullName>
    </submittedName>
</protein>
<dbReference type="InterPro" id="IPR001173">
    <property type="entry name" value="Glyco_trans_2-like"/>
</dbReference>
<comment type="similarity">
    <text evidence="1">Belongs to the glycosyltransferase 2 family. WaaE/KdtX subfamily.</text>
</comment>
<dbReference type="Pfam" id="PF00535">
    <property type="entry name" value="Glycos_transf_2"/>
    <property type="match status" value="1"/>
</dbReference>
<name>A0ABP8F7N6_9BACT</name>
<dbReference type="CDD" id="cd02511">
    <property type="entry name" value="Beta4Glucosyltransferase"/>
    <property type="match status" value="1"/>
</dbReference>
<accession>A0ABP8F7N6</accession>
<dbReference type="Proteomes" id="UP001501844">
    <property type="component" value="Unassembled WGS sequence"/>
</dbReference>
<dbReference type="Gene3D" id="3.90.550.10">
    <property type="entry name" value="Spore Coat Polysaccharide Biosynthesis Protein SpsA, Chain A"/>
    <property type="match status" value="1"/>
</dbReference>
<dbReference type="SUPFAM" id="SSF53448">
    <property type="entry name" value="Nucleotide-diphospho-sugar transferases"/>
    <property type="match status" value="1"/>
</dbReference>
<keyword evidence="4" id="KW-1185">Reference proteome</keyword>
<dbReference type="PANTHER" id="PTHR43630:SF2">
    <property type="entry name" value="GLYCOSYLTRANSFERASE"/>
    <property type="match status" value="1"/>
</dbReference>
<evidence type="ECO:0000256" key="1">
    <source>
        <dbReference type="ARBA" id="ARBA00038494"/>
    </source>
</evidence>
<dbReference type="EMBL" id="BAABGX010000001">
    <property type="protein sequence ID" value="GAA4296553.1"/>
    <property type="molecule type" value="Genomic_DNA"/>
</dbReference>
<sequence length="258" mass="30053">MTSVSLSCYILTHNSQEYLEQVIAPLQYVVDDLVFIDSGSTDRTKAIAEQYGARFVYRPLDNFKNQRNFGLEQCQHTWVLSLDSDEVPDQSLVDALRIFKETAGTTNIQALKIQRKWVVMGQEVQTFYPIKSPDFPLRLFRKDVVNFNDRSNMVHETPSGHEREATLDGFVLHYTFNKVEDLYRKLNLYTSIAAQDMAARGKKATWEKILFSPFAAWVKWYLIKQGFRDGAVGWVLGQYAYDYTLQKYLKLRFDLKQK</sequence>
<organism evidence="3 4">
    <name type="scientific">Nibribacter koreensis</name>
    <dbReference type="NCBI Taxonomy" id="1084519"/>
    <lineage>
        <taxon>Bacteria</taxon>
        <taxon>Pseudomonadati</taxon>
        <taxon>Bacteroidota</taxon>
        <taxon>Cytophagia</taxon>
        <taxon>Cytophagales</taxon>
        <taxon>Hymenobacteraceae</taxon>
        <taxon>Nibribacter</taxon>
    </lineage>
</organism>
<dbReference type="RefSeq" id="WP_345161717.1">
    <property type="nucleotide sequence ID" value="NZ_BAABGX010000001.1"/>
</dbReference>
<dbReference type="InterPro" id="IPR029044">
    <property type="entry name" value="Nucleotide-diphossugar_trans"/>
</dbReference>
<reference evidence="4" key="1">
    <citation type="journal article" date="2019" name="Int. J. Syst. Evol. Microbiol.">
        <title>The Global Catalogue of Microorganisms (GCM) 10K type strain sequencing project: providing services to taxonomists for standard genome sequencing and annotation.</title>
        <authorList>
            <consortium name="The Broad Institute Genomics Platform"/>
            <consortium name="The Broad Institute Genome Sequencing Center for Infectious Disease"/>
            <person name="Wu L."/>
            <person name="Ma J."/>
        </authorList>
    </citation>
    <scope>NUCLEOTIDE SEQUENCE [LARGE SCALE GENOMIC DNA]</scope>
    <source>
        <strain evidence="4">JCM 17917</strain>
    </source>
</reference>
<evidence type="ECO:0000259" key="2">
    <source>
        <dbReference type="Pfam" id="PF00535"/>
    </source>
</evidence>